<dbReference type="Proteomes" id="UP000464330">
    <property type="component" value="Chromosome"/>
</dbReference>
<protein>
    <submittedName>
        <fullName evidence="1">Uncharacterized protein</fullName>
    </submittedName>
</protein>
<evidence type="ECO:0000313" key="2">
    <source>
        <dbReference type="Proteomes" id="UP000464330"/>
    </source>
</evidence>
<proteinExistence type="predicted"/>
<gene>
    <name evidence="1" type="ORF">ERICV_02021</name>
</gene>
<accession>A0A6C0QR03</accession>
<dbReference type="EMBL" id="CP019717">
    <property type="protein sequence ID" value="QHZ51169.1"/>
    <property type="molecule type" value="Genomic_DNA"/>
</dbReference>
<evidence type="ECO:0000313" key="1">
    <source>
        <dbReference type="EMBL" id="QHZ51169.1"/>
    </source>
</evidence>
<reference evidence="1 2" key="1">
    <citation type="journal article" date="2020" name="Int. J. Med. Microbiol.">
        <title>Discovery of Paenibacillus larvae ERIC V: Phenotypic and genomic comparison to genotypes ERIC I-IV reveal different inventories of virulence factors which correlate with epidemiological prevalences of American Foulbrood.</title>
        <authorList>
            <person name="Beims H."/>
            <person name="Bunk B."/>
            <person name="Erler S."/>
            <person name="Mohr K.I."/>
            <person name="Sproer C."/>
            <person name="Pradella S."/>
            <person name="Gunther G."/>
            <person name="Rohde M."/>
            <person name="von der Ohe W."/>
            <person name="Steinert M."/>
        </authorList>
    </citation>
    <scope>NUCLEOTIDE SEQUENCE [LARGE SCALE GENOMIC DNA]</scope>
    <source>
        <strain evidence="1">Eric_V</strain>
    </source>
</reference>
<name>A0A6C0QR03_9BACL</name>
<dbReference type="AlphaFoldDB" id="A0A6C0QR03"/>
<organism evidence="1 2">
    <name type="scientific">Paenibacillus larvae subsp. larvae</name>
    <dbReference type="NCBI Taxonomy" id="147375"/>
    <lineage>
        <taxon>Bacteria</taxon>
        <taxon>Bacillati</taxon>
        <taxon>Bacillota</taxon>
        <taxon>Bacilli</taxon>
        <taxon>Bacillales</taxon>
        <taxon>Paenibacillaceae</taxon>
        <taxon>Paenibacillus</taxon>
    </lineage>
</organism>
<sequence length="83" mass="9938">MKEEIKLRPEVQWFVEMMELVLRENDYKDGWAGRSLDNLLWRLCGKYEELESAIRRDFEITRKAVHVANFAMMIADRCGEEEV</sequence>